<evidence type="ECO:0000313" key="3">
    <source>
        <dbReference type="EMBL" id="ROU09354.1"/>
    </source>
</evidence>
<evidence type="ECO:0000256" key="1">
    <source>
        <dbReference type="SAM" id="MobiDB-lite"/>
    </source>
</evidence>
<proteinExistence type="predicted"/>
<accession>A0A3N2RPK1</accession>
<evidence type="ECO:0000259" key="2">
    <source>
        <dbReference type="Pfam" id="PF13340"/>
    </source>
</evidence>
<dbReference type="PANTHER" id="PTHR46637:SF1">
    <property type="entry name" value="BLL5188 PROTEIN"/>
    <property type="match status" value="1"/>
</dbReference>
<feature type="compositionally biased region" description="Basic and acidic residues" evidence="1">
    <location>
        <begin position="141"/>
        <end position="162"/>
    </location>
</feature>
<feature type="compositionally biased region" description="Basic residues" evidence="1">
    <location>
        <begin position="163"/>
        <end position="172"/>
    </location>
</feature>
<name>A0A3N2RPK1_LYSEN</name>
<dbReference type="InterPro" id="IPR052909">
    <property type="entry name" value="Transposase_6_like"/>
</dbReference>
<reference evidence="3 4" key="1">
    <citation type="submission" date="2018-10" db="EMBL/GenBank/DDBJ databases">
        <title>The genome of Lysobacter enzymogenes OH11.</title>
        <authorList>
            <person name="Liu F."/>
            <person name="Zhao Y."/>
            <person name="Qian G."/>
            <person name="Chen Y."/>
            <person name="Xu H."/>
        </authorList>
    </citation>
    <scope>NUCLEOTIDE SEQUENCE [LARGE SCALE GENOMIC DNA]</scope>
    <source>
        <strain evidence="3 4">OH11</strain>
    </source>
</reference>
<feature type="compositionally biased region" description="Low complexity" evidence="1">
    <location>
        <begin position="15"/>
        <end position="27"/>
    </location>
</feature>
<dbReference type="EMBL" id="RCTY01000001">
    <property type="protein sequence ID" value="ROU09354.1"/>
    <property type="molecule type" value="Genomic_DNA"/>
</dbReference>
<sequence>MRTGAAAPRAFADESAGSRMLAAARSRASGDDRAKPGPNPRAAQAQARLDDAQWRAIAARLPPTLTRRAQRNAQRYRRFVEDVLQVAAGDLRWRELEPNAGSWRTVYMRFLRWCEDGVWDGVIDALQAEPELARALRRRVDEHRRASGRRRQDAAPKTDAAARAHRRGDRAR</sequence>
<feature type="region of interest" description="Disordered" evidence="1">
    <location>
        <begin position="1"/>
        <end position="42"/>
    </location>
</feature>
<protein>
    <submittedName>
        <fullName evidence="3">Transposase</fullName>
    </submittedName>
</protein>
<dbReference type="Pfam" id="PF13340">
    <property type="entry name" value="DUF4096"/>
    <property type="match status" value="1"/>
</dbReference>
<dbReference type="AlphaFoldDB" id="A0A3N2RPK1"/>
<evidence type="ECO:0000313" key="4">
    <source>
        <dbReference type="Proteomes" id="UP000275910"/>
    </source>
</evidence>
<dbReference type="PANTHER" id="PTHR46637">
    <property type="entry name" value="TIS1421-TRANSPOSASE PROTEIN A"/>
    <property type="match status" value="1"/>
</dbReference>
<dbReference type="InterPro" id="IPR025161">
    <property type="entry name" value="IS402-like_dom"/>
</dbReference>
<comment type="caution">
    <text evidence="3">The sequence shown here is derived from an EMBL/GenBank/DDBJ whole genome shotgun (WGS) entry which is preliminary data.</text>
</comment>
<feature type="region of interest" description="Disordered" evidence="1">
    <location>
        <begin position="141"/>
        <end position="172"/>
    </location>
</feature>
<dbReference type="Proteomes" id="UP000275910">
    <property type="component" value="Unassembled WGS sequence"/>
</dbReference>
<feature type="domain" description="Insertion element IS402-like" evidence="2">
    <location>
        <begin position="49"/>
        <end position="122"/>
    </location>
</feature>
<organism evidence="3 4">
    <name type="scientific">Lysobacter enzymogenes</name>
    <dbReference type="NCBI Taxonomy" id="69"/>
    <lineage>
        <taxon>Bacteria</taxon>
        <taxon>Pseudomonadati</taxon>
        <taxon>Pseudomonadota</taxon>
        <taxon>Gammaproteobacteria</taxon>
        <taxon>Lysobacterales</taxon>
        <taxon>Lysobacteraceae</taxon>
        <taxon>Lysobacter</taxon>
    </lineage>
</organism>
<gene>
    <name evidence="3" type="ORF">D9T17_00555</name>
</gene>